<dbReference type="AlphaFoldDB" id="A0A9E7NDR6"/>
<protein>
    <recommendedName>
        <fullName evidence="3">Recombinase RecA</fullName>
    </recommendedName>
</protein>
<evidence type="ECO:0008006" key="3">
    <source>
        <dbReference type="Google" id="ProtNLM"/>
    </source>
</evidence>
<sequence>MTDGYDVAGVLPDGLLEELEPGTNVAVVGPSMSGKREIALRLLAIGYESGDGILCITTGNAERLFSDLERHVSSLDRKQIGVLNCGGRNTCSMIEEMTESVSSPADLTGISIGTAKLFNQFHKRGVSDIRYGLISVSSLLQHLDSNTVFKFLYVFANRVNDTNGLGIYTLNDDTHDAQVINTVRGQFDGVIELRETDASDWECRVRGFGRKSTAWTTLE</sequence>
<dbReference type="InterPro" id="IPR055927">
    <property type="entry name" value="DUF7504"/>
</dbReference>
<dbReference type="EMBL" id="CP100355">
    <property type="protein sequence ID" value="UTF55084.1"/>
    <property type="molecule type" value="Genomic_DNA"/>
</dbReference>
<dbReference type="GeneID" id="73289878"/>
<gene>
    <name evidence="1" type="ORF">NGM29_07490</name>
</gene>
<evidence type="ECO:0000313" key="2">
    <source>
        <dbReference type="Proteomes" id="UP001056855"/>
    </source>
</evidence>
<dbReference type="Gene3D" id="3.40.50.300">
    <property type="entry name" value="P-loop containing nucleotide triphosphate hydrolases"/>
    <property type="match status" value="1"/>
</dbReference>
<dbReference type="KEGG" id="sawl:NGM29_07490"/>
<dbReference type="CDD" id="cd00267">
    <property type="entry name" value="ABC_ATPase"/>
    <property type="match status" value="1"/>
</dbReference>
<dbReference type="RefSeq" id="WP_254159834.1">
    <property type="nucleotide sequence ID" value="NZ_CP100355.1"/>
</dbReference>
<organism evidence="1 2">
    <name type="scientific">Natronosalvus rutilus</name>
    <dbReference type="NCBI Taxonomy" id="2953753"/>
    <lineage>
        <taxon>Archaea</taxon>
        <taxon>Methanobacteriati</taxon>
        <taxon>Methanobacteriota</taxon>
        <taxon>Stenosarchaea group</taxon>
        <taxon>Halobacteria</taxon>
        <taxon>Halobacteriales</taxon>
        <taxon>Natrialbaceae</taxon>
        <taxon>Natronosalvus</taxon>
    </lineage>
</organism>
<dbReference type="Proteomes" id="UP001056855">
    <property type="component" value="Chromosome"/>
</dbReference>
<proteinExistence type="predicted"/>
<dbReference type="Pfam" id="PF24336">
    <property type="entry name" value="DUF7504"/>
    <property type="match status" value="1"/>
</dbReference>
<evidence type="ECO:0000313" key="1">
    <source>
        <dbReference type="EMBL" id="UTF55084.1"/>
    </source>
</evidence>
<name>A0A9E7NDR6_9EURY</name>
<dbReference type="InterPro" id="IPR027417">
    <property type="entry name" value="P-loop_NTPase"/>
</dbReference>
<keyword evidence="2" id="KW-1185">Reference proteome</keyword>
<accession>A0A9E7NDR6</accession>
<reference evidence="1" key="1">
    <citation type="submission" date="2022-06" db="EMBL/GenBank/DDBJ databases">
        <title>Diverse halophilic archaea isolated from saline environments.</title>
        <authorList>
            <person name="Cui H.-L."/>
        </authorList>
    </citation>
    <scope>NUCLEOTIDE SEQUENCE</scope>
    <source>
        <strain evidence="1">WLHS1</strain>
    </source>
</reference>